<name>W6M560_9GAMM</name>
<protein>
    <submittedName>
        <fullName evidence="1">Uncharacterized protein</fullName>
    </submittedName>
</protein>
<keyword evidence="2" id="KW-1185">Reference proteome</keyword>
<dbReference type="SUPFAM" id="SSF47598">
    <property type="entry name" value="Ribbon-helix-helix"/>
    <property type="match status" value="1"/>
</dbReference>
<dbReference type="InterPro" id="IPR010985">
    <property type="entry name" value="Ribbon_hlx_hlx"/>
</dbReference>
<dbReference type="RefSeq" id="WP_048671199.1">
    <property type="nucleotide sequence ID" value="NZ_CBTJ020000026.1"/>
</dbReference>
<organism evidence="1 2">
    <name type="scientific">Candidatus Competibacter denitrificans Run_A_D11</name>
    <dbReference type="NCBI Taxonomy" id="1400863"/>
    <lineage>
        <taxon>Bacteria</taxon>
        <taxon>Pseudomonadati</taxon>
        <taxon>Pseudomonadota</taxon>
        <taxon>Gammaproteobacteria</taxon>
        <taxon>Candidatus Competibacteraceae</taxon>
        <taxon>Candidatus Competibacter</taxon>
    </lineage>
</organism>
<dbReference type="GO" id="GO:0006355">
    <property type="term" value="P:regulation of DNA-templated transcription"/>
    <property type="evidence" value="ECO:0007669"/>
    <property type="project" value="InterPro"/>
</dbReference>
<evidence type="ECO:0000313" key="1">
    <source>
        <dbReference type="EMBL" id="CDI01769.1"/>
    </source>
</evidence>
<dbReference type="STRING" id="1400863.BN873_200012"/>
<reference evidence="1" key="1">
    <citation type="submission" date="2013-07" db="EMBL/GenBank/DDBJ databases">
        <authorList>
            <person name="McIlroy S."/>
        </authorList>
    </citation>
    <scope>NUCLEOTIDE SEQUENCE [LARGE SCALE GENOMIC DNA]</scope>
    <source>
        <strain evidence="1">Run_A_D11</strain>
    </source>
</reference>
<accession>W6M560</accession>
<comment type="caution">
    <text evidence="1">The sequence shown here is derived from an EMBL/GenBank/DDBJ whole genome shotgun (WGS) entry which is preliminary data.</text>
</comment>
<dbReference type="AlphaFoldDB" id="W6M560"/>
<dbReference type="EMBL" id="CBTJ020000026">
    <property type="protein sequence ID" value="CDI01769.1"/>
    <property type="molecule type" value="Genomic_DNA"/>
</dbReference>
<sequence>MSTLQIQLDEELMERLRVAAEAQAVSLEVLAQAALESYVQPQLRTEKQYSFIGIGRSGKRDLSRRVENILSAGANRREGWSLQE</sequence>
<proteinExistence type="predicted"/>
<reference evidence="1" key="2">
    <citation type="submission" date="2014-03" db="EMBL/GenBank/DDBJ databases">
        <title>Candidatus Competibacter-lineage genomes retrieved from metagenomes reveal functional metabolic diversity.</title>
        <authorList>
            <person name="McIlroy S.J."/>
            <person name="Albertsen M."/>
            <person name="Andresen E.K."/>
            <person name="Saunders A.M."/>
            <person name="Kristiansen R."/>
            <person name="Stokholm-Bjerregaard M."/>
            <person name="Nielsen K.L."/>
            <person name="Nielsen P.H."/>
        </authorList>
    </citation>
    <scope>NUCLEOTIDE SEQUENCE</scope>
    <source>
        <strain evidence="1">Run_A_D11</strain>
    </source>
</reference>
<dbReference type="Proteomes" id="UP000035760">
    <property type="component" value="Unassembled WGS sequence"/>
</dbReference>
<gene>
    <name evidence="1" type="ORF">BN873_200012</name>
</gene>
<evidence type="ECO:0000313" key="2">
    <source>
        <dbReference type="Proteomes" id="UP000035760"/>
    </source>
</evidence>